<accession>A0A9Q9BPY6</accession>
<protein>
    <submittedName>
        <fullName evidence="1">Uncharacterized protein</fullName>
    </submittedName>
</protein>
<dbReference type="Gene3D" id="3.40.50.450">
    <property type="match status" value="1"/>
</dbReference>
<reference evidence="1" key="1">
    <citation type="submission" date="2020-04" db="EMBL/GenBank/DDBJ databases">
        <title>Comparative genomics of oral phylogroup-2 Treponema strains.</title>
        <authorList>
            <person name="Zeng H."/>
            <person name="Chan Y.K."/>
            <person name="Watt R.M."/>
        </authorList>
    </citation>
    <scope>NUCLEOTIDE SEQUENCE</scope>
    <source>
        <strain evidence="1">OMZ 905</strain>
    </source>
</reference>
<evidence type="ECO:0000313" key="2">
    <source>
        <dbReference type="Proteomes" id="UP001056981"/>
    </source>
</evidence>
<evidence type="ECO:0000313" key="1">
    <source>
        <dbReference type="EMBL" id="UTD01538.1"/>
    </source>
</evidence>
<dbReference type="EMBL" id="CP051635">
    <property type="protein sequence ID" value="UTD01538.1"/>
    <property type="molecule type" value="Genomic_DNA"/>
</dbReference>
<dbReference type="Proteomes" id="UP001056981">
    <property type="component" value="Chromosome"/>
</dbReference>
<gene>
    <name evidence="1" type="ORF">E4N86_11205</name>
</gene>
<organism evidence="1 2">
    <name type="scientific">Treponema denticola</name>
    <dbReference type="NCBI Taxonomy" id="158"/>
    <lineage>
        <taxon>Bacteria</taxon>
        <taxon>Pseudomonadati</taxon>
        <taxon>Spirochaetota</taxon>
        <taxon>Spirochaetia</taxon>
        <taxon>Spirochaetales</taxon>
        <taxon>Treponemataceae</taxon>
        <taxon>Treponema</taxon>
    </lineage>
</organism>
<name>A0A9Q9BPY6_TREDN</name>
<sequence>MAIGDQNFGDIKISAAELRKKYDDLIKEAILKARPKITVTRADDIAMPGTITTDIINRIMHATYMVVDVTYPNPNVFYEMGLRHACKPGTVIIKDKNGPKVPFDISHLRYIEYENTSSGLKELSENLAKYFQVFDQNPMQPDNHLLEIASLTKYKFLDYSEEQIEPETKAVMSIMQSPEIMNIFMRQQAGEDISQNEILLALMNNPKVAELVINTLIRSGEIKLGTKMNQNRGNITASRKGKKRQT</sequence>
<proteinExistence type="predicted"/>
<dbReference type="AlphaFoldDB" id="A0A9Q9BPY6"/>